<dbReference type="InterPro" id="IPR001627">
    <property type="entry name" value="Semap_dom"/>
</dbReference>
<feature type="compositionally biased region" description="Polar residues" evidence="3">
    <location>
        <begin position="15"/>
        <end position="24"/>
    </location>
</feature>
<protein>
    <submittedName>
        <fullName evidence="5">Semaphorin-6D</fullName>
    </submittedName>
</protein>
<comment type="caution">
    <text evidence="2">Lacks conserved residue(s) required for the propagation of feature annotation.</text>
</comment>
<reference evidence="5 6" key="1">
    <citation type="submission" date="2021-06" db="EMBL/GenBank/DDBJ databases">
        <authorList>
            <person name="Palmer J.M."/>
        </authorList>
    </citation>
    <scope>NUCLEOTIDE SEQUENCE [LARGE SCALE GENOMIC DNA]</scope>
    <source>
        <strain evidence="5 6">GA_2019</strain>
        <tissue evidence="5">Muscle</tissue>
    </source>
</reference>
<evidence type="ECO:0000256" key="3">
    <source>
        <dbReference type="SAM" id="MobiDB-lite"/>
    </source>
</evidence>
<organism evidence="5 6">
    <name type="scientific">Goodea atripinnis</name>
    <dbReference type="NCBI Taxonomy" id="208336"/>
    <lineage>
        <taxon>Eukaryota</taxon>
        <taxon>Metazoa</taxon>
        <taxon>Chordata</taxon>
        <taxon>Craniata</taxon>
        <taxon>Vertebrata</taxon>
        <taxon>Euteleostomi</taxon>
        <taxon>Actinopterygii</taxon>
        <taxon>Neopterygii</taxon>
        <taxon>Teleostei</taxon>
        <taxon>Neoteleostei</taxon>
        <taxon>Acanthomorphata</taxon>
        <taxon>Ovalentaria</taxon>
        <taxon>Atherinomorphae</taxon>
        <taxon>Cyprinodontiformes</taxon>
        <taxon>Goodeidae</taxon>
        <taxon>Goodea</taxon>
    </lineage>
</organism>
<dbReference type="EMBL" id="JAHRIO010040607">
    <property type="protein sequence ID" value="MEQ2171429.1"/>
    <property type="molecule type" value="Genomic_DNA"/>
</dbReference>
<accession>A0ABV0NJ55</accession>
<feature type="region of interest" description="Disordered" evidence="3">
    <location>
        <begin position="1"/>
        <end position="26"/>
    </location>
</feature>
<keyword evidence="1" id="KW-0325">Glycoprotein</keyword>
<evidence type="ECO:0000259" key="4">
    <source>
        <dbReference type="PROSITE" id="PS51004"/>
    </source>
</evidence>
<keyword evidence="6" id="KW-1185">Reference proteome</keyword>
<dbReference type="PROSITE" id="PS51004">
    <property type="entry name" value="SEMA"/>
    <property type="match status" value="1"/>
</dbReference>
<dbReference type="Proteomes" id="UP001476798">
    <property type="component" value="Unassembled WGS sequence"/>
</dbReference>
<comment type="caution">
    <text evidence="5">The sequence shown here is derived from an EMBL/GenBank/DDBJ whole genome shotgun (WGS) entry which is preliminary data.</text>
</comment>
<evidence type="ECO:0000313" key="6">
    <source>
        <dbReference type="Proteomes" id="UP001476798"/>
    </source>
</evidence>
<evidence type="ECO:0000313" key="5">
    <source>
        <dbReference type="EMBL" id="MEQ2171429.1"/>
    </source>
</evidence>
<dbReference type="SUPFAM" id="SSF101912">
    <property type="entry name" value="Sema domain"/>
    <property type="match status" value="1"/>
</dbReference>
<evidence type="ECO:0000256" key="1">
    <source>
        <dbReference type="ARBA" id="ARBA00023180"/>
    </source>
</evidence>
<dbReference type="PANTHER" id="PTHR11036:SF11">
    <property type="entry name" value="SEMAPHORIN-6C"/>
    <property type="match status" value="1"/>
</dbReference>
<sequence length="69" mass="7616">MRSSTEAWARADQYSGPSNMTPNGSEARLNCSVPGDSFFYFDVLQSLTNVLQINQRPAVVGVFTTQSNR</sequence>
<evidence type="ECO:0000256" key="2">
    <source>
        <dbReference type="PROSITE-ProRule" id="PRU00352"/>
    </source>
</evidence>
<dbReference type="InterPro" id="IPR027231">
    <property type="entry name" value="Semaphorin"/>
</dbReference>
<feature type="domain" description="Sema" evidence="4">
    <location>
        <begin position="1"/>
        <end position="69"/>
    </location>
</feature>
<gene>
    <name evidence="5" type="primary">SEMA6D_2</name>
    <name evidence="5" type="ORF">GOODEAATRI_010595</name>
</gene>
<proteinExistence type="predicted"/>
<dbReference type="InterPro" id="IPR015943">
    <property type="entry name" value="WD40/YVTN_repeat-like_dom_sf"/>
</dbReference>
<dbReference type="PANTHER" id="PTHR11036">
    <property type="entry name" value="SEMAPHORIN"/>
    <property type="match status" value="1"/>
</dbReference>
<name>A0ABV0NJ55_9TELE</name>
<dbReference type="InterPro" id="IPR036352">
    <property type="entry name" value="Semap_dom_sf"/>
</dbReference>
<dbReference type="Gene3D" id="2.130.10.10">
    <property type="entry name" value="YVTN repeat-like/Quinoprotein amine dehydrogenase"/>
    <property type="match status" value="1"/>
</dbReference>